<name>A0A1Y3F250_9BILA</name>
<evidence type="ECO:0000313" key="8">
    <source>
        <dbReference type="Proteomes" id="UP000243006"/>
    </source>
</evidence>
<feature type="compositionally biased region" description="Polar residues" evidence="5">
    <location>
        <begin position="70"/>
        <end position="80"/>
    </location>
</feature>
<evidence type="ECO:0000313" key="7">
    <source>
        <dbReference type="EMBL" id="OUC49388.1"/>
    </source>
</evidence>
<keyword evidence="4" id="KW-0472">Membrane</keyword>
<evidence type="ECO:0000256" key="3">
    <source>
        <dbReference type="ARBA" id="ARBA00022989"/>
    </source>
</evidence>
<dbReference type="Pfam" id="PF13882">
    <property type="entry name" value="Bravo_FIGEY"/>
    <property type="match status" value="1"/>
</dbReference>
<sequence length="80" mass="8663">MLKDDKGFGEYTYPDSMTDDRRSLAGGSKGESETDSMAEYGDGETGRFTEDGSFIGQYGNPKYIGGGLTDRTNPNLSTFV</sequence>
<feature type="region of interest" description="Disordered" evidence="5">
    <location>
        <begin position="1"/>
        <end position="80"/>
    </location>
</feature>
<dbReference type="AlphaFoldDB" id="A0A1Y3F250"/>
<feature type="domain" description="Neurofascin/L1/NrCAM C-terminal" evidence="6">
    <location>
        <begin position="3"/>
        <end position="60"/>
    </location>
</feature>
<proteinExistence type="predicted"/>
<evidence type="ECO:0000259" key="6">
    <source>
        <dbReference type="Pfam" id="PF13882"/>
    </source>
</evidence>
<comment type="subcellular location">
    <subcellularLocation>
        <location evidence="1">Membrane</location>
        <topology evidence="1">Single-pass membrane protein</topology>
    </subcellularLocation>
</comment>
<comment type="caution">
    <text evidence="7">The sequence shown here is derived from an EMBL/GenBank/DDBJ whole genome shotgun (WGS) entry which is preliminary data.</text>
</comment>
<dbReference type="GO" id="GO:0016020">
    <property type="term" value="C:membrane"/>
    <property type="evidence" value="ECO:0007669"/>
    <property type="project" value="UniProtKB-SubCell"/>
</dbReference>
<evidence type="ECO:0000256" key="1">
    <source>
        <dbReference type="ARBA" id="ARBA00004167"/>
    </source>
</evidence>
<dbReference type="Proteomes" id="UP000243006">
    <property type="component" value="Unassembled WGS sequence"/>
</dbReference>
<protein>
    <recommendedName>
        <fullName evidence="6">Neurofascin/L1/NrCAM C-terminal domain-containing protein</fullName>
    </recommendedName>
</protein>
<organism evidence="7 8">
    <name type="scientific">Trichinella nativa</name>
    <dbReference type="NCBI Taxonomy" id="6335"/>
    <lineage>
        <taxon>Eukaryota</taxon>
        <taxon>Metazoa</taxon>
        <taxon>Ecdysozoa</taxon>
        <taxon>Nematoda</taxon>
        <taxon>Enoplea</taxon>
        <taxon>Dorylaimia</taxon>
        <taxon>Trichinellida</taxon>
        <taxon>Trichinellidae</taxon>
        <taxon>Trichinella</taxon>
    </lineage>
</organism>
<dbReference type="InterPro" id="IPR026966">
    <property type="entry name" value="Neurofascin/L1/NrCAM_C"/>
</dbReference>
<keyword evidence="2" id="KW-0812">Transmembrane</keyword>
<accession>A0A1Y3F250</accession>
<keyword evidence="3" id="KW-1133">Transmembrane helix</keyword>
<evidence type="ECO:0000256" key="5">
    <source>
        <dbReference type="SAM" id="MobiDB-lite"/>
    </source>
</evidence>
<gene>
    <name evidence="7" type="ORF">D917_05441</name>
</gene>
<dbReference type="EMBL" id="LVZM01001060">
    <property type="protein sequence ID" value="OUC49388.1"/>
    <property type="molecule type" value="Genomic_DNA"/>
</dbReference>
<reference evidence="7 8" key="1">
    <citation type="submission" date="2015-04" db="EMBL/GenBank/DDBJ databases">
        <title>Draft genome of the roundworm Trichinella nativa.</title>
        <authorList>
            <person name="Mitreva M."/>
        </authorList>
    </citation>
    <scope>NUCLEOTIDE SEQUENCE [LARGE SCALE GENOMIC DNA]</scope>
    <source>
        <strain evidence="7 8">ISS45</strain>
    </source>
</reference>
<evidence type="ECO:0000256" key="4">
    <source>
        <dbReference type="ARBA" id="ARBA00023136"/>
    </source>
</evidence>
<evidence type="ECO:0000256" key="2">
    <source>
        <dbReference type="ARBA" id="ARBA00022692"/>
    </source>
</evidence>